<dbReference type="EMBL" id="CP017768">
    <property type="protein sequence ID" value="AUB61000.1"/>
    <property type="molecule type" value="Genomic_DNA"/>
</dbReference>
<keyword evidence="2" id="KW-1133">Transmembrane helix</keyword>
<keyword evidence="2" id="KW-0472">Membrane</keyword>
<dbReference type="Proteomes" id="UP000591058">
    <property type="component" value="Unassembled WGS sequence"/>
</dbReference>
<evidence type="ECO:0000313" key="6">
    <source>
        <dbReference type="Proteomes" id="UP000232631"/>
    </source>
</evidence>
<name>A0A2H4VAS4_9EURY</name>
<dbReference type="EMBL" id="JABBYL010000040">
    <property type="protein sequence ID" value="NMO10408.1"/>
    <property type="molecule type" value="Genomic_DNA"/>
</dbReference>
<sequence length="112" mass="12145">MKWQIVLLSFVILVFMSFSTVWANDDYAEESDSQISASNMASIAPLVKSSGSKSSSSSSSKKIKVKSGDDDDEDDATGTDDSSGGFPWWLIIVIGVVILALIAVAVWYLFLR</sequence>
<dbReference type="AlphaFoldDB" id="A0A2H4VAS4"/>
<accession>A0A2H4VSK5</accession>
<gene>
    <name evidence="3" type="ORF">BK007_03505</name>
    <name evidence="4" type="ORF">BK009_10120</name>
    <name evidence="5" type="ORF">HG719_11385</name>
</gene>
<feature type="compositionally biased region" description="Low complexity" evidence="1">
    <location>
        <begin position="47"/>
        <end position="60"/>
    </location>
</feature>
<dbReference type="KEGG" id="msub:BK009_10120"/>
<dbReference type="OrthoDB" id="385837at2157"/>
<protein>
    <submittedName>
        <fullName evidence="3">Uncharacterized protein</fullName>
    </submittedName>
</protein>
<evidence type="ECO:0000313" key="4">
    <source>
        <dbReference type="EMBL" id="AUB61000.1"/>
    </source>
</evidence>
<keyword evidence="2" id="KW-0812">Transmembrane</keyword>
<evidence type="ECO:0000313" key="7">
    <source>
        <dbReference type="Proteomes" id="UP000232806"/>
    </source>
</evidence>
<keyword evidence="6" id="KW-1185">Reference proteome</keyword>
<dbReference type="GeneID" id="35123485"/>
<dbReference type="Proteomes" id="UP000232631">
    <property type="component" value="Chromosome"/>
</dbReference>
<evidence type="ECO:0000313" key="5">
    <source>
        <dbReference type="EMBL" id="NMO10408.1"/>
    </source>
</evidence>
<accession>A0A2H4VAS4</accession>
<evidence type="ECO:0000256" key="2">
    <source>
        <dbReference type="SAM" id="Phobius"/>
    </source>
</evidence>
<proteinExistence type="predicted"/>
<reference evidence="5 8" key="2">
    <citation type="submission" date="2020-04" db="EMBL/GenBank/DDBJ databases">
        <title>Draft genome of Methanobacterium subterraneum isolated from animal feces.</title>
        <authorList>
            <person name="Ouboter H.T."/>
            <person name="Berger S."/>
            <person name="Gungor E."/>
            <person name="Jetten M.S.M."/>
            <person name="Welte C.U."/>
        </authorList>
    </citation>
    <scope>NUCLEOTIDE SEQUENCE [LARGE SCALE GENOMIC DNA]</scope>
    <source>
        <strain evidence="5">HO_2020</strain>
    </source>
</reference>
<feature type="region of interest" description="Disordered" evidence="1">
    <location>
        <begin position="47"/>
        <end position="86"/>
    </location>
</feature>
<dbReference type="RefSeq" id="WP_100905148.1">
    <property type="nucleotide sequence ID" value="NZ_CP017766.1"/>
</dbReference>
<dbReference type="EMBL" id="CP017766">
    <property type="protein sequence ID" value="AUB55170.1"/>
    <property type="molecule type" value="Genomic_DNA"/>
</dbReference>
<organism evidence="3 7">
    <name type="scientific">Methanobacterium subterraneum</name>
    <dbReference type="NCBI Taxonomy" id="59277"/>
    <lineage>
        <taxon>Archaea</taxon>
        <taxon>Methanobacteriati</taxon>
        <taxon>Methanobacteriota</taxon>
        <taxon>Methanomada group</taxon>
        <taxon>Methanobacteria</taxon>
        <taxon>Methanobacteriales</taxon>
        <taxon>Methanobacteriaceae</taxon>
        <taxon>Methanobacterium</taxon>
    </lineage>
</organism>
<feature type="compositionally biased region" description="Acidic residues" evidence="1">
    <location>
        <begin position="69"/>
        <end position="78"/>
    </location>
</feature>
<evidence type="ECO:0000313" key="3">
    <source>
        <dbReference type="EMBL" id="AUB55170.1"/>
    </source>
</evidence>
<reference evidence="6 7" key="1">
    <citation type="submission" date="2016-10" db="EMBL/GenBank/DDBJ databases">
        <title>Comparative genomics between deep and shallow subseafloor isolates.</title>
        <authorList>
            <person name="Ishii S."/>
            <person name="Miller J.R."/>
            <person name="Sutton G."/>
            <person name="Suzuki S."/>
            <person name="Methe B."/>
            <person name="Inagaki F."/>
            <person name="Imachi H."/>
        </authorList>
    </citation>
    <scope>NUCLEOTIDE SEQUENCE [LARGE SCALE GENOMIC DNA]</scope>
    <source>
        <strain evidence="4 6">A8p</strain>
        <strain evidence="3 7">MO-MB1</strain>
    </source>
</reference>
<feature type="transmembrane region" description="Helical" evidence="2">
    <location>
        <begin position="88"/>
        <end position="111"/>
    </location>
</feature>
<evidence type="ECO:0000313" key="8">
    <source>
        <dbReference type="Proteomes" id="UP000591058"/>
    </source>
</evidence>
<evidence type="ECO:0000256" key="1">
    <source>
        <dbReference type="SAM" id="MobiDB-lite"/>
    </source>
</evidence>
<dbReference type="Proteomes" id="UP000232806">
    <property type="component" value="Chromosome"/>
</dbReference>